<keyword evidence="4" id="KW-1185">Reference proteome</keyword>
<organism evidence="3 4">
    <name type="scientific">Croceicoccus esteveae</name>
    <dbReference type="NCBI Taxonomy" id="3075597"/>
    <lineage>
        <taxon>Bacteria</taxon>
        <taxon>Pseudomonadati</taxon>
        <taxon>Pseudomonadota</taxon>
        <taxon>Alphaproteobacteria</taxon>
        <taxon>Sphingomonadales</taxon>
        <taxon>Erythrobacteraceae</taxon>
        <taxon>Croceicoccus</taxon>
    </lineage>
</organism>
<gene>
    <name evidence="3" type="ORF">RM533_01910</name>
</gene>
<evidence type="ECO:0000256" key="1">
    <source>
        <dbReference type="ARBA" id="ARBA00006484"/>
    </source>
</evidence>
<evidence type="ECO:0000313" key="4">
    <source>
        <dbReference type="Proteomes" id="UP001259803"/>
    </source>
</evidence>
<dbReference type="InterPro" id="IPR020904">
    <property type="entry name" value="Sc_DH/Rdtase_CS"/>
</dbReference>
<accession>A0ABU2ZEZ6</accession>
<dbReference type="InterPro" id="IPR036291">
    <property type="entry name" value="NAD(P)-bd_dom_sf"/>
</dbReference>
<dbReference type="PROSITE" id="PS00061">
    <property type="entry name" value="ADH_SHORT"/>
    <property type="match status" value="1"/>
</dbReference>
<reference evidence="3 4" key="1">
    <citation type="submission" date="2023-09" db="EMBL/GenBank/DDBJ databases">
        <authorList>
            <person name="Rey-Velasco X."/>
        </authorList>
    </citation>
    <scope>NUCLEOTIDE SEQUENCE [LARGE SCALE GENOMIC DNA]</scope>
    <source>
        <strain evidence="3 4">F390</strain>
    </source>
</reference>
<protein>
    <submittedName>
        <fullName evidence="3">SDR family NAD(P)-dependent oxidoreductase</fullName>
    </submittedName>
</protein>
<evidence type="ECO:0000256" key="2">
    <source>
        <dbReference type="ARBA" id="ARBA00023002"/>
    </source>
</evidence>
<dbReference type="PRINTS" id="PR00081">
    <property type="entry name" value="GDHRDH"/>
</dbReference>
<dbReference type="Proteomes" id="UP001259803">
    <property type="component" value="Unassembled WGS sequence"/>
</dbReference>
<name>A0ABU2ZEZ6_9SPHN</name>
<comment type="caution">
    <text evidence="3">The sequence shown here is derived from an EMBL/GenBank/DDBJ whole genome shotgun (WGS) entry which is preliminary data.</text>
</comment>
<dbReference type="PRINTS" id="PR00080">
    <property type="entry name" value="SDRFAMILY"/>
</dbReference>
<proteinExistence type="inferred from homology"/>
<dbReference type="EMBL" id="JAVRHS010000001">
    <property type="protein sequence ID" value="MDT0574936.1"/>
    <property type="molecule type" value="Genomic_DNA"/>
</dbReference>
<dbReference type="RefSeq" id="WP_311339492.1">
    <property type="nucleotide sequence ID" value="NZ_JAVRHS010000001.1"/>
</dbReference>
<evidence type="ECO:0000313" key="3">
    <source>
        <dbReference type="EMBL" id="MDT0574936.1"/>
    </source>
</evidence>
<comment type="similarity">
    <text evidence="1">Belongs to the short-chain dehydrogenases/reductases (SDR) family.</text>
</comment>
<dbReference type="PANTHER" id="PTHR42760:SF133">
    <property type="entry name" value="3-OXOACYL-[ACYL-CARRIER-PROTEIN] REDUCTASE"/>
    <property type="match status" value="1"/>
</dbReference>
<keyword evidence="2" id="KW-0560">Oxidoreductase</keyword>
<sequence>MMQGRYEGKTALVTGAAAGIGAATARRLAAEGAMLALADRDQEGLAAIADALEAGGRRPLVLPFDAADAASCEQMVGAAVDALPQLDLVCNIAGIQRWSHFADLPTASWREVLAINLDAPFIICRGAIAALLKTKGCIINMASAAGQIGIAYTAHYCASKAGLIGLTKSIAVEHAAAGVRAIAVAPGAVRAGAASSVLPDGVDYALIQRLFPKLNGGESSEPEEIAGAVAWLGSEEARFVTGTVFEIDGGQLAG</sequence>
<dbReference type="Gene3D" id="3.40.50.720">
    <property type="entry name" value="NAD(P)-binding Rossmann-like Domain"/>
    <property type="match status" value="1"/>
</dbReference>
<dbReference type="PANTHER" id="PTHR42760">
    <property type="entry name" value="SHORT-CHAIN DEHYDROGENASES/REDUCTASES FAMILY MEMBER"/>
    <property type="match status" value="1"/>
</dbReference>
<dbReference type="SUPFAM" id="SSF51735">
    <property type="entry name" value="NAD(P)-binding Rossmann-fold domains"/>
    <property type="match status" value="1"/>
</dbReference>
<dbReference type="CDD" id="cd05233">
    <property type="entry name" value="SDR_c"/>
    <property type="match status" value="1"/>
</dbReference>
<dbReference type="InterPro" id="IPR002347">
    <property type="entry name" value="SDR_fam"/>
</dbReference>
<dbReference type="Pfam" id="PF13561">
    <property type="entry name" value="adh_short_C2"/>
    <property type="match status" value="1"/>
</dbReference>